<name>A0AAC9WJA2_9STAP</name>
<protein>
    <submittedName>
        <fullName evidence="4">Transposase</fullName>
    </submittedName>
</protein>
<evidence type="ECO:0000256" key="2">
    <source>
        <dbReference type="SAM" id="Phobius"/>
    </source>
</evidence>
<accession>A0AAC9WJA2</accession>
<dbReference type="AlphaFoldDB" id="A0AAC9WJA2"/>
<dbReference type="RefSeq" id="WP_085237474.1">
    <property type="nucleotide sequence ID" value="NZ_CP020773.1"/>
</dbReference>
<dbReference type="Proteomes" id="UP000242864">
    <property type="component" value="Chromosome"/>
</dbReference>
<comment type="similarity">
    <text evidence="1">In the N-terminal section; belongs to the LXG family.</text>
</comment>
<keyword evidence="2" id="KW-0472">Membrane</keyword>
<evidence type="ECO:0000259" key="3">
    <source>
        <dbReference type="PROSITE" id="PS51756"/>
    </source>
</evidence>
<keyword evidence="5" id="KW-1185">Reference proteome</keyword>
<dbReference type="PROSITE" id="PS51756">
    <property type="entry name" value="LXG"/>
    <property type="match status" value="1"/>
</dbReference>
<dbReference type="InterPro" id="IPR006829">
    <property type="entry name" value="LXG_dom"/>
</dbReference>
<evidence type="ECO:0000313" key="4">
    <source>
        <dbReference type="EMBL" id="ARJ51000.1"/>
    </source>
</evidence>
<sequence length="558" mass="62218">MTLKVDMSEVYNMKNAIQKELHKTDGDLDTLKGSLTALVETKQFEGATATNVKNYTNSFHNKTIVKFKQTNENFIKDVTKSINKFSSEVDSSKFAILDEVKIRDYEKDIKSKIKAMRESIEFANFHIDVAGSLTTAQKIGYKQLETQADAFRSHVKTTLEHLTDFDAMNSIDGDLTNNTITELKSLTSYVRRDLPTQRSTIKGTSQKIERAIKIHKTKEEIVRWQEFLEKKSDYTNSLPPHLRKGLKAFKQAGREMLALKAIGNGDALAGYNEFMKVRNIDKIIDNMPKKQLQKMALFMHTDIDNIKLKNLLKGSGEFVKNNPFRKGNLVNWMTNVQEYNSKSSELLKNELKDKNFQYKFGDSKKFFDTAEMKKAASTEFKNTFSSKNFREYILKTENFKSKTAAAKNIKTYVDEGLKTLKGDFASKNVLGKLRYSMKVGGKVLKPLAIAATIADNMDEKKSTQEKIVGMGVDLGAIGASAAAGAAIGTAIPVPVLGTLVGAAGGILVGALLEMKLPGANKSVIDLTKEGINKGIDKGVEVFKRNLSVAEKGFKLIFR</sequence>
<proteinExistence type="inferred from homology"/>
<keyword evidence="2" id="KW-1133">Transmembrane helix</keyword>
<dbReference type="Pfam" id="PF04740">
    <property type="entry name" value="LXG"/>
    <property type="match status" value="1"/>
</dbReference>
<organism evidence="4 5">
    <name type="scientific">Staphylococcus lutrae</name>
    <dbReference type="NCBI Taxonomy" id="155085"/>
    <lineage>
        <taxon>Bacteria</taxon>
        <taxon>Bacillati</taxon>
        <taxon>Bacillota</taxon>
        <taxon>Bacilli</taxon>
        <taxon>Bacillales</taxon>
        <taxon>Staphylococcaceae</taxon>
        <taxon>Staphylococcus</taxon>
    </lineage>
</organism>
<keyword evidence="2" id="KW-0812">Transmembrane</keyword>
<evidence type="ECO:0000256" key="1">
    <source>
        <dbReference type="ARBA" id="ARBA00034117"/>
    </source>
</evidence>
<reference evidence="4 5" key="1">
    <citation type="submission" date="2017-04" db="EMBL/GenBank/DDBJ databases">
        <authorList>
            <person name="Veseli I.A."/>
            <person name="Tang C."/>
            <person name="Pombert J.-F."/>
        </authorList>
    </citation>
    <scope>NUCLEOTIDE SEQUENCE [LARGE SCALE GENOMIC DNA]</scope>
    <source>
        <strain evidence="4 5">ATCC 700373</strain>
    </source>
</reference>
<dbReference type="EMBL" id="CP020773">
    <property type="protein sequence ID" value="ARJ51000.1"/>
    <property type="molecule type" value="Genomic_DNA"/>
</dbReference>
<dbReference type="KEGG" id="slz:B5P37_06540"/>
<gene>
    <name evidence="4" type="ORF">B5P37_06540</name>
</gene>
<feature type="transmembrane region" description="Helical" evidence="2">
    <location>
        <begin position="493"/>
        <end position="512"/>
    </location>
</feature>
<evidence type="ECO:0000313" key="5">
    <source>
        <dbReference type="Proteomes" id="UP000242864"/>
    </source>
</evidence>
<feature type="domain" description="LXG" evidence="3">
    <location>
        <begin position="1"/>
        <end position="231"/>
    </location>
</feature>